<dbReference type="EMBL" id="QWDC01000003">
    <property type="protein sequence ID" value="RFZ91139.1"/>
    <property type="molecule type" value="Genomic_DNA"/>
</dbReference>
<feature type="domain" description="Guanylate cyclase" evidence="4">
    <location>
        <begin position="43"/>
        <end position="176"/>
    </location>
</feature>
<evidence type="ECO:0000256" key="3">
    <source>
        <dbReference type="ARBA" id="ARBA00023136"/>
    </source>
</evidence>
<dbReference type="PANTHER" id="PTHR43081:SF17">
    <property type="entry name" value="BLL5647 PROTEIN"/>
    <property type="match status" value="1"/>
</dbReference>
<organism evidence="5 6">
    <name type="scientific">Mucilaginibacter conchicola</name>
    <dbReference type="NCBI Taxonomy" id="2303333"/>
    <lineage>
        <taxon>Bacteria</taxon>
        <taxon>Pseudomonadati</taxon>
        <taxon>Bacteroidota</taxon>
        <taxon>Sphingobacteriia</taxon>
        <taxon>Sphingobacteriales</taxon>
        <taxon>Sphingobacteriaceae</taxon>
        <taxon>Mucilaginibacter</taxon>
    </lineage>
</organism>
<proteinExistence type="predicted"/>
<dbReference type="RefSeq" id="WP_117393342.1">
    <property type="nucleotide sequence ID" value="NZ_QWDC01000003.1"/>
</dbReference>
<evidence type="ECO:0000256" key="2">
    <source>
        <dbReference type="ARBA" id="ARBA00022475"/>
    </source>
</evidence>
<dbReference type="GO" id="GO:0005886">
    <property type="term" value="C:plasma membrane"/>
    <property type="evidence" value="ECO:0007669"/>
    <property type="project" value="UniProtKB-SubCell"/>
</dbReference>
<keyword evidence="3" id="KW-0472">Membrane</keyword>
<dbReference type="GO" id="GO:0035556">
    <property type="term" value="P:intracellular signal transduction"/>
    <property type="evidence" value="ECO:0007669"/>
    <property type="project" value="InterPro"/>
</dbReference>
<gene>
    <name evidence="5" type="ORF">D0C36_19550</name>
</gene>
<dbReference type="SUPFAM" id="SSF55073">
    <property type="entry name" value="Nucleotide cyclase"/>
    <property type="match status" value="1"/>
</dbReference>
<evidence type="ECO:0000256" key="1">
    <source>
        <dbReference type="ARBA" id="ARBA00004651"/>
    </source>
</evidence>
<dbReference type="Pfam" id="PF00211">
    <property type="entry name" value="Guanylate_cyc"/>
    <property type="match status" value="1"/>
</dbReference>
<dbReference type="InterPro" id="IPR001054">
    <property type="entry name" value="A/G_cyclase"/>
</dbReference>
<reference evidence="5 6" key="1">
    <citation type="submission" date="2018-08" db="EMBL/GenBank/DDBJ databases">
        <title>Mucilaginibacter sp. MYSH2.</title>
        <authorList>
            <person name="Seo T."/>
        </authorList>
    </citation>
    <scope>NUCLEOTIDE SEQUENCE [LARGE SCALE GENOMIC DNA]</scope>
    <source>
        <strain evidence="5 6">MYSH2</strain>
    </source>
</reference>
<dbReference type="GO" id="GO:0006171">
    <property type="term" value="P:cAMP biosynthetic process"/>
    <property type="evidence" value="ECO:0007669"/>
    <property type="project" value="TreeGrafter"/>
</dbReference>
<dbReference type="AlphaFoldDB" id="A0A372NQD1"/>
<keyword evidence="2" id="KW-1003">Cell membrane</keyword>
<sequence>MKTEDINALQACIKLEDDQIYCPDLSSEISSQGYRLGQEQELALLFLDVRDYTSLMEKNNGYDVLFVIRHFLSECAKIVRACGGQIVEVAGDSIYAAFGTGTTPAAAVQAAYDAARAILSLLGSFNEKRVTGNCSTVLEAGIGIHKGKVVVGMSDLTGKEQMTVMGLAANIAARIQAETKTLNNNLLVSAEAGQLIFGKDNRYSSAALKLRGISQPVGVYLLGKPYRTDAKAIPAVQQDLSFYMAIAG</sequence>
<dbReference type="Gene3D" id="3.30.70.1230">
    <property type="entry name" value="Nucleotide cyclase"/>
    <property type="match status" value="1"/>
</dbReference>
<dbReference type="CDD" id="cd07302">
    <property type="entry name" value="CHD"/>
    <property type="match status" value="1"/>
</dbReference>
<dbReference type="InterPro" id="IPR029787">
    <property type="entry name" value="Nucleotide_cyclase"/>
</dbReference>
<accession>A0A372NQD1</accession>
<dbReference type="GO" id="GO:0004016">
    <property type="term" value="F:adenylate cyclase activity"/>
    <property type="evidence" value="ECO:0007669"/>
    <property type="project" value="UniProtKB-ARBA"/>
</dbReference>
<evidence type="ECO:0000259" key="4">
    <source>
        <dbReference type="PROSITE" id="PS50125"/>
    </source>
</evidence>
<dbReference type="Proteomes" id="UP000264217">
    <property type="component" value="Unassembled WGS sequence"/>
</dbReference>
<evidence type="ECO:0000313" key="6">
    <source>
        <dbReference type="Proteomes" id="UP000264217"/>
    </source>
</evidence>
<dbReference type="PANTHER" id="PTHR43081">
    <property type="entry name" value="ADENYLATE CYCLASE, TERMINAL-DIFFERENTIATION SPECIFIC-RELATED"/>
    <property type="match status" value="1"/>
</dbReference>
<keyword evidence="6" id="KW-1185">Reference proteome</keyword>
<protein>
    <submittedName>
        <fullName evidence="5">Adenylate/guanylate cyclase domain-containing protein</fullName>
    </submittedName>
</protein>
<name>A0A372NQD1_9SPHI</name>
<dbReference type="OrthoDB" id="341967at2"/>
<comment type="caution">
    <text evidence="5">The sequence shown here is derived from an EMBL/GenBank/DDBJ whole genome shotgun (WGS) entry which is preliminary data.</text>
</comment>
<evidence type="ECO:0000313" key="5">
    <source>
        <dbReference type="EMBL" id="RFZ91139.1"/>
    </source>
</evidence>
<dbReference type="PROSITE" id="PS50125">
    <property type="entry name" value="GUANYLATE_CYCLASE_2"/>
    <property type="match status" value="1"/>
</dbReference>
<dbReference type="InterPro" id="IPR050697">
    <property type="entry name" value="Adenylyl/Guanylyl_Cyclase_3/4"/>
</dbReference>
<comment type="subcellular location">
    <subcellularLocation>
        <location evidence="1">Cell membrane</location>
        <topology evidence="1">Multi-pass membrane protein</topology>
    </subcellularLocation>
</comment>
<dbReference type="SMART" id="SM00044">
    <property type="entry name" value="CYCc"/>
    <property type="match status" value="1"/>
</dbReference>